<dbReference type="Pfam" id="PF02082">
    <property type="entry name" value="Rrf2"/>
    <property type="match status" value="1"/>
</dbReference>
<reference evidence="1 2" key="1">
    <citation type="submission" date="2019-08" db="EMBL/GenBank/DDBJ databases">
        <title>In-depth cultivation of the pig gut microbiome towards novel bacterial diversity and tailored functional studies.</title>
        <authorList>
            <person name="Wylensek D."/>
            <person name="Hitch T.C.A."/>
            <person name="Clavel T."/>
        </authorList>
    </citation>
    <scope>NUCLEOTIDE SEQUENCE [LARGE SCALE GENOMIC DNA]</scope>
    <source>
        <strain evidence="1 2">WCA-SAB-591-4A-A</strain>
    </source>
</reference>
<dbReference type="InterPro" id="IPR000944">
    <property type="entry name" value="Tscrpt_reg_Rrf2"/>
</dbReference>
<dbReference type="RefSeq" id="WP_154538282.1">
    <property type="nucleotide sequence ID" value="NZ_JAQYHJ010000062.1"/>
</dbReference>
<protein>
    <submittedName>
        <fullName evidence="1">Rrf2 family transcriptional regulator</fullName>
    </submittedName>
</protein>
<dbReference type="SUPFAM" id="SSF46785">
    <property type="entry name" value="Winged helix' DNA-binding domain"/>
    <property type="match status" value="1"/>
</dbReference>
<dbReference type="PROSITE" id="PS51197">
    <property type="entry name" value="HTH_RRF2_2"/>
    <property type="match status" value="1"/>
</dbReference>
<proteinExistence type="predicted"/>
<organism evidence="1 2">
    <name type="scientific">Peptostreptococcus porci</name>
    <dbReference type="NCBI Taxonomy" id="2652282"/>
    <lineage>
        <taxon>Bacteria</taxon>
        <taxon>Bacillati</taxon>
        <taxon>Bacillota</taxon>
        <taxon>Clostridia</taxon>
        <taxon>Peptostreptococcales</taxon>
        <taxon>Peptostreptococcaceae</taxon>
        <taxon>Peptostreptococcus</taxon>
    </lineage>
</organism>
<dbReference type="PANTHER" id="PTHR33221:SF15">
    <property type="entry name" value="HTH-TYPE TRANSCRIPTIONAL REGULATOR YWGB-RELATED"/>
    <property type="match status" value="1"/>
</dbReference>
<comment type="caution">
    <text evidence="1">The sequence shown here is derived from an EMBL/GenBank/DDBJ whole genome shotgun (WGS) entry which is preliminary data.</text>
</comment>
<dbReference type="InterPro" id="IPR036388">
    <property type="entry name" value="WH-like_DNA-bd_sf"/>
</dbReference>
<keyword evidence="2" id="KW-1185">Reference proteome</keyword>
<name>A0A6N7XEQ7_9FIRM</name>
<dbReference type="EMBL" id="VUNE01000004">
    <property type="protein sequence ID" value="MST62842.1"/>
    <property type="molecule type" value="Genomic_DNA"/>
</dbReference>
<dbReference type="PANTHER" id="PTHR33221">
    <property type="entry name" value="WINGED HELIX-TURN-HELIX TRANSCRIPTIONAL REGULATOR, RRF2 FAMILY"/>
    <property type="match status" value="1"/>
</dbReference>
<dbReference type="AlphaFoldDB" id="A0A6N7XEQ7"/>
<dbReference type="Proteomes" id="UP000440713">
    <property type="component" value="Unassembled WGS sequence"/>
</dbReference>
<dbReference type="GO" id="GO:0005829">
    <property type="term" value="C:cytosol"/>
    <property type="evidence" value="ECO:0007669"/>
    <property type="project" value="TreeGrafter"/>
</dbReference>
<sequence length="145" mass="16090">MQIPSRFTIAVHILACISYFDGQYKLTSDFIAGSVGVNPVIIRKTIQQLKNAQLIEVKRGEGGAKISKPLEDISLLDVYEAVEPTGDKNLFSFHDSPNPNCPVGKNIHETLNSKLDEVQLEMKKNLFKYKISDIVSEIKLSAGVK</sequence>
<evidence type="ECO:0000313" key="1">
    <source>
        <dbReference type="EMBL" id="MST62842.1"/>
    </source>
</evidence>
<evidence type="ECO:0000313" key="2">
    <source>
        <dbReference type="Proteomes" id="UP000440713"/>
    </source>
</evidence>
<dbReference type="InterPro" id="IPR036390">
    <property type="entry name" value="WH_DNA-bd_sf"/>
</dbReference>
<gene>
    <name evidence="1" type="ORF">FYJ71_07655</name>
</gene>
<dbReference type="GO" id="GO:0003700">
    <property type="term" value="F:DNA-binding transcription factor activity"/>
    <property type="evidence" value="ECO:0007669"/>
    <property type="project" value="TreeGrafter"/>
</dbReference>
<accession>A0A6N7XEQ7</accession>
<dbReference type="FunFam" id="1.10.10.10:FF:000138">
    <property type="entry name" value="Rrf2 family transcriptional regulator"/>
    <property type="match status" value="1"/>
</dbReference>
<dbReference type="Gene3D" id="1.10.10.10">
    <property type="entry name" value="Winged helix-like DNA-binding domain superfamily/Winged helix DNA-binding domain"/>
    <property type="match status" value="1"/>
</dbReference>